<dbReference type="CDD" id="cd16393">
    <property type="entry name" value="SPO0J_N"/>
    <property type="match status" value="1"/>
</dbReference>
<dbReference type="EMBL" id="JACRIW010000081">
    <property type="protein sequence ID" value="MBI5170108.1"/>
    <property type="molecule type" value="Genomic_DNA"/>
</dbReference>
<evidence type="ECO:0000313" key="6">
    <source>
        <dbReference type="Proteomes" id="UP000696931"/>
    </source>
</evidence>
<dbReference type="Proteomes" id="UP000696931">
    <property type="component" value="Unassembled WGS sequence"/>
</dbReference>
<dbReference type="GO" id="GO:0007059">
    <property type="term" value="P:chromosome segregation"/>
    <property type="evidence" value="ECO:0007669"/>
    <property type="project" value="UniProtKB-KW"/>
</dbReference>
<protein>
    <submittedName>
        <fullName evidence="5">ParB/RepB/Spo0J family partition protein</fullName>
    </submittedName>
</protein>
<dbReference type="GO" id="GO:0003677">
    <property type="term" value="F:DNA binding"/>
    <property type="evidence" value="ECO:0007669"/>
    <property type="project" value="UniProtKB-KW"/>
</dbReference>
<dbReference type="InterPro" id="IPR004437">
    <property type="entry name" value="ParB/RepB/Spo0J"/>
</dbReference>
<gene>
    <name evidence="5" type="ORF">HZA61_11510</name>
</gene>
<dbReference type="PANTHER" id="PTHR33375">
    <property type="entry name" value="CHROMOSOME-PARTITIONING PROTEIN PARB-RELATED"/>
    <property type="match status" value="1"/>
</dbReference>
<dbReference type="Gene3D" id="1.10.10.2830">
    <property type="match status" value="1"/>
</dbReference>
<dbReference type="GO" id="GO:0005694">
    <property type="term" value="C:chromosome"/>
    <property type="evidence" value="ECO:0007669"/>
    <property type="project" value="TreeGrafter"/>
</dbReference>
<dbReference type="FunFam" id="3.90.1530.30:FF:000001">
    <property type="entry name" value="Chromosome partitioning protein ParB"/>
    <property type="match status" value="1"/>
</dbReference>
<name>A0A933SGU7_UNCEI</name>
<organism evidence="5 6">
    <name type="scientific">Eiseniibacteriota bacterium</name>
    <dbReference type="NCBI Taxonomy" id="2212470"/>
    <lineage>
        <taxon>Bacteria</taxon>
        <taxon>Candidatus Eiseniibacteriota</taxon>
    </lineage>
</organism>
<evidence type="ECO:0000256" key="1">
    <source>
        <dbReference type="ARBA" id="ARBA00006295"/>
    </source>
</evidence>
<comment type="similarity">
    <text evidence="1">Belongs to the ParB family.</text>
</comment>
<sequence>MSKKVLGRGLEALISSSAAAQAVDGKQAVAEAPVGNAGVVEIELQDIGANPFQPRKRFDDDSLKELADSIKASGILQPVIVRKLGVDNYQLVAGERRLRAAHLAGLTKIPAIVREYTDTEMMELALIENIQREDLNPIDEARAYHALIERVGLTHDQVSERVGKQRSSISNALRLLVLPVEVMEMVSRGTLTAGHARAILSIESSGEQLAAARYVQSKGFSVRRTEAFVRRKSRKAHSRPRTEKLEGLGEWETKLQQKFGTHVAITPGRKGGKVEFEFYSQEDLERLLEAWAVM</sequence>
<dbReference type="GO" id="GO:0045881">
    <property type="term" value="P:positive regulation of sporulation resulting in formation of a cellular spore"/>
    <property type="evidence" value="ECO:0007669"/>
    <property type="project" value="TreeGrafter"/>
</dbReference>
<comment type="caution">
    <text evidence="5">The sequence shown here is derived from an EMBL/GenBank/DDBJ whole genome shotgun (WGS) entry which is preliminary data.</text>
</comment>
<dbReference type="InterPro" id="IPR057240">
    <property type="entry name" value="ParB_dimer_C"/>
</dbReference>
<dbReference type="InterPro" id="IPR003115">
    <property type="entry name" value="ParB_N"/>
</dbReference>
<evidence type="ECO:0000259" key="4">
    <source>
        <dbReference type="SMART" id="SM00470"/>
    </source>
</evidence>
<dbReference type="AlphaFoldDB" id="A0A933SGU7"/>
<feature type="domain" description="ParB-like N-terminal" evidence="4">
    <location>
        <begin position="40"/>
        <end position="130"/>
    </location>
</feature>
<evidence type="ECO:0000313" key="5">
    <source>
        <dbReference type="EMBL" id="MBI5170108.1"/>
    </source>
</evidence>
<dbReference type="PANTHER" id="PTHR33375:SF1">
    <property type="entry name" value="CHROMOSOME-PARTITIONING PROTEIN PARB-RELATED"/>
    <property type="match status" value="1"/>
</dbReference>
<dbReference type="InterPro" id="IPR050336">
    <property type="entry name" value="Chromosome_partition/occlusion"/>
</dbReference>
<evidence type="ECO:0000256" key="2">
    <source>
        <dbReference type="ARBA" id="ARBA00022829"/>
    </source>
</evidence>
<dbReference type="NCBIfam" id="TIGR00180">
    <property type="entry name" value="parB_part"/>
    <property type="match status" value="1"/>
</dbReference>
<dbReference type="InterPro" id="IPR036086">
    <property type="entry name" value="ParB/Sulfiredoxin_sf"/>
</dbReference>
<dbReference type="FunFam" id="1.10.10.2830:FF:000001">
    <property type="entry name" value="Chromosome partitioning protein ParB"/>
    <property type="match status" value="1"/>
</dbReference>
<keyword evidence="3" id="KW-0238">DNA-binding</keyword>
<dbReference type="SMART" id="SM00470">
    <property type="entry name" value="ParB"/>
    <property type="match status" value="1"/>
</dbReference>
<dbReference type="Pfam" id="PF02195">
    <property type="entry name" value="ParB_N"/>
    <property type="match status" value="1"/>
</dbReference>
<keyword evidence="2" id="KW-0159">Chromosome partition</keyword>
<evidence type="ECO:0000256" key="3">
    <source>
        <dbReference type="ARBA" id="ARBA00023125"/>
    </source>
</evidence>
<reference evidence="5" key="1">
    <citation type="submission" date="2020-07" db="EMBL/GenBank/DDBJ databases">
        <title>Huge and variable diversity of episymbiotic CPR bacteria and DPANN archaea in groundwater ecosystems.</title>
        <authorList>
            <person name="He C.Y."/>
            <person name="Keren R."/>
            <person name="Whittaker M."/>
            <person name="Farag I.F."/>
            <person name="Doudna J."/>
            <person name="Cate J.H.D."/>
            <person name="Banfield J.F."/>
        </authorList>
    </citation>
    <scope>NUCLEOTIDE SEQUENCE</scope>
    <source>
        <strain evidence="5">NC_groundwater_1813_Pr3_B-0.1um_71_17</strain>
    </source>
</reference>
<dbReference type="Pfam" id="PF17762">
    <property type="entry name" value="HTH_ParB"/>
    <property type="match status" value="1"/>
</dbReference>
<dbReference type="SUPFAM" id="SSF109709">
    <property type="entry name" value="KorB DNA-binding domain-like"/>
    <property type="match status" value="1"/>
</dbReference>
<dbReference type="Pfam" id="PF23552">
    <property type="entry name" value="ParB_C"/>
    <property type="match status" value="1"/>
</dbReference>
<dbReference type="InterPro" id="IPR041468">
    <property type="entry name" value="HTH_ParB/Spo0J"/>
</dbReference>
<proteinExistence type="inferred from homology"/>
<accession>A0A933SGU7</accession>
<dbReference type="SUPFAM" id="SSF110849">
    <property type="entry name" value="ParB/Sulfiredoxin"/>
    <property type="match status" value="1"/>
</dbReference>
<dbReference type="Gene3D" id="3.90.1530.30">
    <property type="match status" value="1"/>
</dbReference>